<sequence length="390" mass="41709">MNAAFAGNFNQDYTCVSVGTKEGYRLYNCEPFGKIYEHPGGRSIVEMLFCTSLVALVGLGDQPDLSPRRLQIVNTKRGSSICELTFPTAILAVKLNRKRLVAVLSQNLYVYDIANMKLLHTIETSPNPNAICALSSSSDACYIAYPSPTPMPSSGADGAPAHAPVANPAHVPVSGDVLIYDASSLQPVNVVEAHKSPLSCIALSSDGTKLATASDKGTIIRVFSVPGADKLFQFRRGSLPAKIYSLNFDLSSTFLACSSDSETVHVFKLSHDHARRDRQEAPSTARVPPKGAMSMIRKSSQGFGRTFADTFGAYLPNSVTEMWEPIRDFASLKLQNGGKVKSVVAISTAGPEPHVMVVSSAGSLLQYAIDLELGGECPLVKSSSLLAMTE</sequence>
<evidence type="ECO:0000256" key="4">
    <source>
        <dbReference type="ARBA" id="ARBA00022448"/>
    </source>
</evidence>
<evidence type="ECO:0000256" key="6">
    <source>
        <dbReference type="ARBA" id="ARBA00022574"/>
    </source>
</evidence>
<evidence type="ECO:0000313" key="14">
    <source>
        <dbReference type="EMBL" id="ORY85744.1"/>
    </source>
</evidence>
<keyword evidence="15" id="KW-1185">Reference proteome</keyword>
<keyword evidence="6" id="KW-0853">WD repeat</keyword>
<dbReference type="InterPro" id="IPR015943">
    <property type="entry name" value="WD40/YVTN_repeat-like_dom_sf"/>
</dbReference>
<dbReference type="GO" id="GO:0015031">
    <property type="term" value="P:protein transport"/>
    <property type="evidence" value="ECO:0007669"/>
    <property type="project" value="UniProtKB-KW"/>
</dbReference>
<keyword evidence="10" id="KW-0072">Autophagy</keyword>
<dbReference type="FunFam" id="2.130.10.10:FF:000965">
    <property type="entry name" value="Autophagy-like protein 18 Atg18"/>
    <property type="match status" value="1"/>
</dbReference>
<reference evidence="14 15" key="1">
    <citation type="submission" date="2016-07" db="EMBL/GenBank/DDBJ databases">
        <title>Pervasive Adenine N6-methylation of Active Genes in Fungi.</title>
        <authorList>
            <consortium name="DOE Joint Genome Institute"/>
            <person name="Mondo S.J."/>
            <person name="Dannebaum R.O."/>
            <person name="Kuo R.C."/>
            <person name="Labutti K."/>
            <person name="Haridas S."/>
            <person name="Kuo A."/>
            <person name="Salamov A."/>
            <person name="Ahrendt S.R."/>
            <person name="Lipzen A."/>
            <person name="Sullivan W."/>
            <person name="Andreopoulos W.B."/>
            <person name="Clum A."/>
            <person name="Lindquist E."/>
            <person name="Daum C."/>
            <person name="Ramamoorthy G.K."/>
            <person name="Gryganskyi A."/>
            <person name="Culley D."/>
            <person name="Magnuson J.K."/>
            <person name="James T.Y."/>
            <person name="O'Malley M.A."/>
            <person name="Stajich J.E."/>
            <person name="Spatafora J.W."/>
            <person name="Visel A."/>
            <person name="Grigoriev I.V."/>
        </authorList>
    </citation>
    <scope>NUCLEOTIDE SEQUENCE [LARGE SCALE GENOMIC DNA]</scope>
    <source>
        <strain evidence="14 15">12-1054</strain>
    </source>
</reference>
<protein>
    <recommendedName>
        <fullName evidence="13">Autophagy-related protein 18</fullName>
    </recommendedName>
</protein>
<dbReference type="SMART" id="SM00320">
    <property type="entry name" value="WD40"/>
    <property type="match status" value="2"/>
</dbReference>
<evidence type="ECO:0000256" key="5">
    <source>
        <dbReference type="ARBA" id="ARBA00022554"/>
    </source>
</evidence>
<evidence type="ECO:0000256" key="9">
    <source>
        <dbReference type="ARBA" id="ARBA00022927"/>
    </source>
</evidence>
<keyword evidence="4" id="KW-0813">Transport</keyword>
<evidence type="ECO:0000256" key="13">
    <source>
        <dbReference type="ARBA" id="ARBA00039247"/>
    </source>
</evidence>
<keyword evidence="8" id="KW-0967">Endosome</keyword>
<dbReference type="InterPro" id="IPR001680">
    <property type="entry name" value="WD40_rpt"/>
</dbReference>
<dbReference type="Proteomes" id="UP000193685">
    <property type="component" value="Unassembled WGS sequence"/>
</dbReference>
<evidence type="ECO:0000256" key="2">
    <source>
        <dbReference type="ARBA" id="ARBA00004481"/>
    </source>
</evidence>
<dbReference type="PANTHER" id="PTHR11227">
    <property type="entry name" value="WD-REPEAT PROTEIN INTERACTING WITH PHOSPHOINOSIDES WIPI -RELATED"/>
    <property type="match status" value="1"/>
</dbReference>
<proteinExistence type="inferred from homology"/>
<name>A0A1Y2FQZ9_PROLT</name>
<evidence type="ECO:0000256" key="11">
    <source>
        <dbReference type="ARBA" id="ARBA00023136"/>
    </source>
</evidence>
<dbReference type="InterPro" id="IPR048720">
    <property type="entry name" value="PROPPIN"/>
</dbReference>
<keyword evidence="11" id="KW-0472">Membrane</keyword>
<dbReference type="GO" id="GO:0010008">
    <property type="term" value="C:endosome membrane"/>
    <property type="evidence" value="ECO:0007669"/>
    <property type="project" value="UniProtKB-SubCell"/>
</dbReference>
<evidence type="ECO:0000256" key="8">
    <source>
        <dbReference type="ARBA" id="ARBA00022753"/>
    </source>
</evidence>
<dbReference type="Gene3D" id="2.130.10.10">
    <property type="entry name" value="YVTN repeat-like/Quinoprotein amine dehydrogenase"/>
    <property type="match status" value="1"/>
</dbReference>
<comment type="subcellular location">
    <subcellularLocation>
        <location evidence="2">Endosome membrane</location>
        <topology evidence="2">Peripheral membrane protein</topology>
    </subcellularLocation>
    <subcellularLocation>
        <location evidence="3">Preautophagosomal structure membrane</location>
        <topology evidence="3">Peripheral membrane protein</topology>
    </subcellularLocation>
    <subcellularLocation>
        <location evidence="1">Vacuole membrane</location>
        <topology evidence="1">Peripheral membrane protein</topology>
    </subcellularLocation>
</comment>
<dbReference type="RefSeq" id="XP_040727226.1">
    <property type="nucleotide sequence ID" value="XM_040868828.1"/>
</dbReference>
<comment type="caution">
    <text evidence="14">The sequence shown here is derived from an EMBL/GenBank/DDBJ whole genome shotgun (WGS) entry which is preliminary data.</text>
</comment>
<comment type="similarity">
    <text evidence="12">Belongs to the WD repeat PROPPIN family.</text>
</comment>
<evidence type="ECO:0000256" key="1">
    <source>
        <dbReference type="ARBA" id="ARBA00004148"/>
    </source>
</evidence>
<evidence type="ECO:0000256" key="10">
    <source>
        <dbReference type="ARBA" id="ARBA00023006"/>
    </source>
</evidence>
<dbReference type="GO" id="GO:0005774">
    <property type="term" value="C:vacuolar membrane"/>
    <property type="evidence" value="ECO:0007669"/>
    <property type="project" value="UniProtKB-SubCell"/>
</dbReference>
<dbReference type="EMBL" id="MCFI01000004">
    <property type="protein sequence ID" value="ORY85744.1"/>
    <property type="molecule type" value="Genomic_DNA"/>
</dbReference>
<keyword evidence="5" id="KW-0926">Vacuole</keyword>
<dbReference type="STRING" id="56484.A0A1Y2FQZ9"/>
<dbReference type="Pfam" id="PF21032">
    <property type="entry name" value="PROPPIN"/>
    <property type="match status" value="2"/>
</dbReference>
<dbReference type="OMA" id="NIAILEM"/>
<keyword evidence="9" id="KW-0653">Protein transport</keyword>
<dbReference type="GeneID" id="63785427"/>
<dbReference type="AlphaFoldDB" id="A0A1Y2FQZ9"/>
<keyword evidence="7" id="KW-0677">Repeat</keyword>
<dbReference type="InterPro" id="IPR036322">
    <property type="entry name" value="WD40_repeat_dom_sf"/>
</dbReference>
<evidence type="ECO:0000256" key="7">
    <source>
        <dbReference type="ARBA" id="ARBA00022737"/>
    </source>
</evidence>
<accession>A0A1Y2FQZ9</accession>
<dbReference type="GO" id="GO:0034045">
    <property type="term" value="C:phagophore assembly site membrane"/>
    <property type="evidence" value="ECO:0007669"/>
    <property type="project" value="UniProtKB-SubCell"/>
</dbReference>
<dbReference type="GO" id="GO:0006914">
    <property type="term" value="P:autophagy"/>
    <property type="evidence" value="ECO:0007669"/>
    <property type="project" value="UniProtKB-KW"/>
</dbReference>
<gene>
    <name evidence="14" type="ORF">BCR37DRAFT_377451</name>
</gene>
<dbReference type="SUPFAM" id="SSF50978">
    <property type="entry name" value="WD40 repeat-like"/>
    <property type="match status" value="1"/>
</dbReference>
<evidence type="ECO:0000256" key="3">
    <source>
        <dbReference type="ARBA" id="ARBA00004623"/>
    </source>
</evidence>
<organism evidence="14 15">
    <name type="scientific">Protomyces lactucae-debilis</name>
    <dbReference type="NCBI Taxonomy" id="2754530"/>
    <lineage>
        <taxon>Eukaryota</taxon>
        <taxon>Fungi</taxon>
        <taxon>Dikarya</taxon>
        <taxon>Ascomycota</taxon>
        <taxon>Taphrinomycotina</taxon>
        <taxon>Taphrinomycetes</taxon>
        <taxon>Taphrinales</taxon>
        <taxon>Protomycetaceae</taxon>
        <taxon>Protomyces</taxon>
    </lineage>
</organism>
<evidence type="ECO:0000256" key="12">
    <source>
        <dbReference type="ARBA" id="ARBA00025740"/>
    </source>
</evidence>
<dbReference type="OrthoDB" id="1667587at2759"/>
<evidence type="ECO:0000313" key="15">
    <source>
        <dbReference type="Proteomes" id="UP000193685"/>
    </source>
</evidence>